<dbReference type="FunFam" id="3.80.10.10:FF:000095">
    <property type="entry name" value="LRR receptor-like serine/threonine-protein kinase GSO1"/>
    <property type="match status" value="1"/>
</dbReference>
<dbReference type="SMART" id="SM00369">
    <property type="entry name" value="LRR_TYP"/>
    <property type="match status" value="7"/>
</dbReference>
<evidence type="ECO:0000256" key="1">
    <source>
        <dbReference type="ARBA" id="ARBA00004479"/>
    </source>
</evidence>
<keyword evidence="5" id="KW-0677">Repeat</keyword>
<evidence type="ECO:0000259" key="12">
    <source>
        <dbReference type="PROSITE" id="PS50011"/>
    </source>
</evidence>
<dbReference type="Gene3D" id="3.80.10.10">
    <property type="entry name" value="Ribonuclease Inhibitor"/>
    <property type="match status" value="3"/>
</dbReference>
<dbReference type="Gene3D" id="1.10.510.10">
    <property type="entry name" value="Transferase(Phosphotransferase) domain 1"/>
    <property type="match status" value="1"/>
</dbReference>
<accession>A0AAW0KW02</accession>
<dbReference type="PROSITE" id="PS50011">
    <property type="entry name" value="PROTEIN_KINASE_DOM"/>
    <property type="match status" value="1"/>
</dbReference>
<dbReference type="SMART" id="SM00365">
    <property type="entry name" value="LRR_SD22"/>
    <property type="match status" value="5"/>
</dbReference>
<evidence type="ECO:0000256" key="9">
    <source>
        <dbReference type="ARBA" id="ARBA00023136"/>
    </source>
</evidence>
<keyword evidence="8 11" id="KW-1133">Transmembrane helix</keyword>
<evidence type="ECO:0000256" key="10">
    <source>
        <dbReference type="ARBA" id="ARBA00023170"/>
    </source>
</evidence>
<evidence type="ECO:0000313" key="13">
    <source>
        <dbReference type="EMBL" id="KAK7843632.1"/>
    </source>
</evidence>
<sequence length="743" mass="82434">LQNETQSHLTSWTLLHNATNSSSNQNTSSIPCSWSGITCNQAGSVISLDLTNSGLKGTLHEFSFLPLPNLAYVYLSMNELFGTIPIEISGLSKLIYLDLSFNKLSGEIPPQIRLLTNLEVLRLGENRLNGSIPLEIGHLKSLSLNSLCLQTNNLSGPIPSSLGALSNLTLLYLFNNQLSGTIPKELGNFKSITSLQLGINHLNGTVPISLGNLSHLELLFLHDNQLSGPIPQEIGNLMKLVVLQLDTNHFTGLLPQNSCQSGSLRNFTAYDNHLIGPIPKTLRNCVSLTRVRLERNQLFGNISEDFGAYSKLKFMDLSYNRFYEQVPTTNRPTLVGELPKEFGKLTSLLELMLNGNQLSGNIPLELGLLTNLEYLDLSTNKFTNSIPKNVGTLLKLNYLNMSNNKFSQGIPVELCNLAHLSQLDLSYNLLEREIPSQIHKMQSLEVLNVSHNKLSGFIPIAFEKMRGLSDVDISFNELEGPLPNSKAFQNAPIKALRHNKGLCGNVSGLQPCVVGKHISKKEHKIIFPLLGALSLVLEFLIIFIVLQRKRRDPQKNQANGMDREEMFTISYFDGRMMFQEIIGTTEGFDAKFCIRKGGNGIVYKAKLKSGVIVAVKKLRSLCDGEIAQQKKFLNEIRALTEIRHRNILAYTMRITEKSDMFSFGVLAIEVIQGRHPGETISILSASTVGENLLLNNLLDIRLLPPTSEVENQLILIIMLAIACLNANSESRPTMHMVSQVLSR</sequence>
<dbReference type="EMBL" id="PKMF04000199">
    <property type="protein sequence ID" value="KAK7843632.1"/>
    <property type="molecule type" value="Genomic_DNA"/>
</dbReference>
<dbReference type="AlphaFoldDB" id="A0AAW0KW02"/>
<evidence type="ECO:0000256" key="2">
    <source>
        <dbReference type="ARBA" id="ARBA00022614"/>
    </source>
</evidence>
<keyword evidence="7" id="KW-0067">ATP-binding</keyword>
<feature type="non-terminal residue" evidence="13">
    <location>
        <position position="1"/>
    </location>
</feature>
<dbReference type="Pfam" id="PF13855">
    <property type="entry name" value="LRR_8"/>
    <property type="match status" value="1"/>
</dbReference>
<feature type="domain" description="Protein kinase" evidence="12">
    <location>
        <begin position="588"/>
        <end position="743"/>
    </location>
</feature>
<dbReference type="Proteomes" id="UP000237347">
    <property type="component" value="Unassembled WGS sequence"/>
</dbReference>
<keyword evidence="2" id="KW-0433">Leucine-rich repeat</keyword>
<dbReference type="InterPro" id="IPR001611">
    <property type="entry name" value="Leu-rich_rpt"/>
</dbReference>
<gene>
    <name evidence="13" type="primary">MIK2_154</name>
    <name evidence="13" type="ORF">CFP56_012102</name>
</gene>
<name>A0AAW0KW02_QUESU</name>
<evidence type="ECO:0000256" key="8">
    <source>
        <dbReference type="ARBA" id="ARBA00022989"/>
    </source>
</evidence>
<evidence type="ECO:0000256" key="3">
    <source>
        <dbReference type="ARBA" id="ARBA00022692"/>
    </source>
</evidence>
<dbReference type="InterPro" id="IPR051716">
    <property type="entry name" value="Plant_RL_S/T_kinase"/>
</dbReference>
<keyword evidence="3 11" id="KW-0812">Transmembrane</keyword>
<dbReference type="GO" id="GO:0016020">
    <property type="term" value="C:membrane"/>
    <property type="evidence" value="ECO:0007669"/>
    <property type="project" value="UniProtKB-SubCell"/>
</dbReference>
<protein>
    <submittedName>
        <fullName evidence="13">Mdis1-interacting receptor like kinase 2</fullName>
    </submittedName>
</protein>
<dbReference type="SUPFAM" id="SSF56112">
    <property type="entry name" value="Protein kinase-like (PK-like)"/>
    <property type="match status" value="1"/>
</dbReference>
<dbReference type="InterPro" id="IPR011009">
    <property type="entry name" value="Kinase-like_dom_sf"/>
</dbReference>
<dbReference type="InterPro" id="IPR000719">
    <property type="entry name" value="Prot_kinase_dom"/>
</dbReference>
<dbReference type="GO" id="GO:0005524">
    <property type="term" value="F:ATP binding"/>
    <property type="evidence" value="ECO:0007669"/>
    <property type="project" value="UniProtKB-KW"/>
</dbReference>
<comment type="subcellular location">
    <subcellularLocation>
        <location evidence="1">Membrane</location>
        <topology evidence="1">Single-pass type I membrane protein</topology>
    </subcellularLocation>
</comment>
<evidence type="ECO:0000256" key="6">
    <source>
        <dbReference type="ARBA" id="ARBA00022741"/>
    </source>
</evidence>
<keyword evidence="13" id="KW-0418">Kinase</keyword>
<dbReference type="Pfam" id="PF00560">
    <property type="entry name" value="LRR_1"/>
    <property type="match status" value="5"/>
</dbReference>
<dbReference type="InterPro" id="IPR032675">
    <property type="entry name" value="LRR_dom_sf"/>
</dbReference>
<dbReference type="Gene3D" id="3.30.200.20">
    <property type="entry name" value="Phosphorylase Kinase, domain 1"/>
    <property type="match status" value="1"/>
</dbReference>
<reference evidence="13 14" key="1">
    <citation type="journal article" date="2018" name="Sci. Data">
        <title>The draft genome sequence of cork oak.</title>
        <authorList>
            <person name="Ramos A.M."/>
            <person name="Usie A."/>
            <person name="Barbosa P."/>
            <person name="Barros P.M."/>
            <person name="Capote T."/>
            <person name="Chaves I."/>
            <person name="Simoes F."/>
            <person name="Abreu I."/>
            <person name="Carrasquinho I."/>
            <person name="Faro C."/>
            <person name="Guimaraes J.B."/>
            <person name="Mendonca D."/>
            <person name="Nobrega F."/>
            <person name="Rodrigues L."/>
            <person name="Saibo N.J.M."/>
            <person name="Varela M.C."/>
            <person name="Egas C."/>
            <person name="Matos J."/>
            <person name="Miguel C.M."/>
            <person name="Oliveira M.M."/>
            <person name="Ricardo C.P."/>
            <person name="Goncalves S."/>
        </authorList>
    </citation>
    <scope>NUCLEOTIDE SEQUENCE [LARGE SCALE GENOMIC DNA]</scope>
    <source>
        <strain evidence="14">cv. HL8</strain>
    </source>
</reference>
<dbReference type="FunFam" id="3.80.10.10:FF:000383">
    <property type="entry name" value="Leucine-rich repeat receptor protein kinase EMS1"/>
    <property type="match status" value="2"/>
</dbReference>
<evidence type="ECO:0000256" key="11">
    <source>
        <dbReference type="SAM" id="Phobius"/>
    </source>
</evidence>
<evidence type="ECO:0000256" key="5">
    <source>
        <dbReference type="ARBA" id="ARBA00022737"/>
    </source>
</evidence>
<dbReference type="PANTHER" id="PTHR48053">
    <property type="entry name" value="LEUCINE RICH REPEAT FAMILY PROTEIN, EXPRESSED"/>
    <property type="match status" value="1"/>
</dbReference>
<evidence type="ECO:0000256" key="4">
    <source>
        <dbReference type="ARBA" id="ARBA00022729"/>
    </source>
</evidence>
<comment type="caution">
    <text evidence="13">The sequence shown here is derived from an EMBL/GenBank/DDBJ whole genome shotgun (WGS) entry which is preliminary data.</text>
</comment>
<keyword evidence="14" id="KW-1185">Reference proteome</keyword>
<evidence type="ECO:0000313" key="14">
    <source>
        <dbReference type="Proteomes" id="UP000237347"/>
    </source>
</evidence>
<keyword evidence="10 13" id="KW-0675">Receptor</keyword>
<dbReference type="InterPro" id="IPR003591">
    <property type="entry name" value="Leu-rich_rpt_typical-subtyp"/>
</dbReference>
<dbReference type="FunFam" id="3.80.10.10:FF:001316">
    <property type="entry name" value="Putative leucine-rich repeat receptor-like protein kinase family protein"/>
    <property type="match status" value="1"/>
</dbReference>
<evidence type="ECO:0000256" key="7">
    <source>
        <dbReference type="ARBA" id="ARBA00022840"/>
    </source>
</evidence>
<organism evidence="13 14">
    <name type="scientific">Quercus suber</name>
    <name type="common">Cork oak</name>
    <dbReference type="NCBI Taxonomy" id="58331"/>
    <lineage>
        <taxon>Eukaryota</taxon>
        <taxon>Viridiplantae</taxon>
        <taxon>Streptophyta</taxon>
        <taxon>Embryophyta</taxon>
        <taxon>Tracheophyta</taxon>
        <taxon>Spermatophyta</taxon>
        <taxon>Magnoliopsida</taxon>
        <taxon>eudicotyledons</taxon>
        <taxon>Gunneridae</taxon>
        <taxon>Pentapetalae</taxon>
        <taxon>rosids</taxon>
        <taxon>fabids</taxon>
        <taxon>Fagales</taxon>
        <taxon>Fagaceae</taxon>
        <taxon>Quercus</taxon>
    </lineage>
</organism>
<keyword evidence="4" id="KW-0732">Signal</keyword>
<dbReference type="GO" id="GO:0004672">
    <property type="term" value="F:protein kinase activity"/>
    <property type="evidence" value="ECO:0007669"/>
    <property type="project" value="InterPro"/>
</dbReference>
<keyword evidence="9 11" id="KW-0472">Membrane</keyword>
<dbReference type="SUPFAM" id="SSF52047">
    <property type="entry name" value="RNI-like"/>
    <property type="match status" value="1"/>
</dbReference>
<keyword evidence="13" id="KW-0808">Transferase</keyword>
<dbReference type="PROSITE" id="PS51450">
    <property type="entry name" value="LRR"/>
    <property type="match status" value="2"/>
</dbReference>
<dbReference type="PANTHER" id="PTHR48053:SF139">
    <property type="entry name" value="LRR RECEPTOR-LIKE KINASE FAMILY PROTEIN"/>
    <property type="match status" value="1"/>
</dbReference>
<dbReference type="SUPFAM" id="SSF52058">
    <property type="entry name" value="L domain-like"/>
    <property type="match status" value="1"/>
</dbReference>
<proteinExistence type="predicted"/>
<feature type="transmembrane region" description="Helical" evidence="11">
    <location>
        <begin position="525"/>
        <end position="546"/>
    </location>
</feature>
<dbReference type="PRINTS" id="PR00019">
    <property type="entry name" value="LEURICHRPT"/>
</dbReference>
<keyword evidence="6" id="KW-0547">Nucleotide-binding</keyword>